<dbReference type="PANTHER" id="PTHR13297">
    <property type="entry name" value="TBC1 DOMAIN FAMILY MEMBER 23-RELATED"/>
    <property type="match status" value="1"/>
</dbReference>
<accession>A0A8C9FR83</accession>
<dbReference type="GO" id="GO:0042147">
    <property type="term" value="P:retrograde transport, endosome to Golgi"/>
    <property type="evidence" value="ECO:0007669"/>
    <property type="project" value="InterPro"/>
</dbReference>
<dbReference type="AlphaFoldDB" id="A0A8C9FR83"/>
<dbReference type="Ensembl" id="ENSPSTT00000020813.1">
    <property type="protein sequence ID" value="ENSPSTP00000019855.1"/>
    <property type="gene ID" value="ENSPSTG00000014376.1"/>
</dbReference>
<sequence>VNLSLTKREKDLAEALEEGGCDLETVRNIIQGRQLPADLRAKVWKIALNVVGKGDSLASWDGCLDLPEQNIIHKDCQELIGKFSCI</sequence>
<keyword evidence="2" id="KW-1185">Reference proteome</keyword>
<dbReference type="GO" id="GO:0005802">
    <property type="term" value="C:trans-Golgi network"/>
    <property type="evidence" value="ECO:0007669"/>
    <property type="project" value="TreeGrafter"/>
</dbReference>
<dbReference type="PANTHER" id="PTHR13297:SF5">
    <property type="entry name" value="TBC1 DOMAIN FAMILY MEMBER 23"/>
    <property type="match status" value="1"/>
</dbReference>
<dbReference type="GO" id="GO:0099041">
    <property type="term" value="P:vesicle tethering to Golgi"/>
    <property type="evidence" value="ECO:0007669"/>
    <property type="project" value="TreeGrafter"/>
</dbReference>
<proteinExistence type="predicted"/>
<evidence type="ECO:0000313" key="1">
    <source>
        <dbReference type="Ensembl" id="ENSPSTP00000019855.1"/>
    </source>
</evidence>
<dbReference type="Proteomes" id="UP000694428">
    <property type="component" value="Unplaced"/>
</dbReference>
<dbReference type="InterPro" id="IPR039755">
    <property type="entry name" value="TBC1D23"/>
</dbReference>
<dbReference type="GO" id="GO:0005829">
    <property type="term" value="C:cytosol"/>
    <property type="evidence" value="ECO:0007669"/>
    <property type="project" value="GOC"/>
</dbReference>
<reference evidence="1" key="2">
    <citation type="submission" date="2025-09" db="UniProtKB">
        <authorList>
            <consortium name="Ensembl"/>
        </authorList>
    </citation>
    <scope>IDENTIFICATION</scope>
</reference>
<evidence type="ECO:0000313" key="2">
    <source>
        <dbReference type="Proteomes" id="UP000694428"/>
    </source>
</evidence>
<protein>
    <submittedName>
        <fullName evidence="1">Uncharacterized protein</fullName>
    </submittedName>
</protein>
<organism evidence="1 2">
    <name type="scientific">Pavo cristatus</name>
    <name type="common">Indian peafowl</name>
    <name type="synonym">Blue peafowl</name>
    <dbReference type="NCBI Taxonomy" id="9049"/>
    <lineage>
        <taxon>Eukaryota</taxon>
        <taxon>Metazoa</taxon>
        <taxon>Chordata</taxon>
        <taxon>Craniata</taxon>
        <taxon>Vertebrata</taxon>
        <taxon>Euteleostomi</taxon>
        <taxon>Archelosauria</taxon>
        <taxon>Archosauria</taxon>
        <taxon>Dinosauria</taxon>
        <taxon>Saurischia</taxon>
        <taxon>Theropoda</taxon>
        <taxon>Coelurosauria</taxon>
        <taxon>Aves</taxon>
        <taxon>Neognathae</taxon>
        <taxon>Galloanserae</taxon>
        <taxon>Galliformes</taxon>
        <taxon>Phasianidae</taxon>
        <taxon>Phasianinae</taxon>
        <taxon>Pavo</taxon>
    </lineage>
</organism>
<reference evidence="1" key="1">
    <citation type="submission" date="2025-08" db="UniProtKB">
        <authorList>
            <consortium name="Ensembl"/>
        </authorList>
    </citation>
    <scope>IDENTIFICATION</scope>
</reference>
<dbReference type="GO" id="GO:1990403">
    <property type="term" value="P:embryonic brain development"/>
    <property type="evidence" value="ECO:0007669"/>
    <property type="project" value="TreeGrafter"/>
</dbReference>
<name>A0A8C9FR83_PAVCR</name>